<evidence type="ECO:0000256" key="4">
    <source>
        <dbReference type="ARBA" id="ARBA00022741"/>
    </source>
</evidence>
<dbReference type="PROSITE" id="PS01351">
    <property type="entry name" value="MAPK"/>
    <property type="match status" value="1"/>
</dbReference>
<evidence type="ECO:0000313" key="11">
    <source>
        <dbReference type="Proteomes" id="UP001652626"/>
    </source>
</evidence>
<gene>
    <name evidence="12" type="primary">LOC113391509</name>
</gene>
<dbReference type="GO" id="GO:0036064">
    <property type="term" value="C:ciliary basal body"/>
    <property type="evidence" value="ECO:0007669"/>
    <property type="project" value="UniProtKB-ARBA"/>
</dbReference>
<keyword evidence="6 8" id="KW-0067">ATP-binding</keyword>
<evidence type="ECO:0000256" key="2">
    <source>
        <dbReference type="ARBA" id="ARBA00022553"/>
    </source>
</evidence>
<feature type="compositionally biased region" description="Basic and acidic residues" evidence="9">
    <location>
        <begin position="8"/>
        <end position="29"/>
    </location>
</feature>
<keyword evidence="4 8" id="KW-0547">Nucleotide-binding</keyword>
<evidence type="ECO:0000256" key="6">
    <source>
        <dbReference type="ARBA" id="ARBA00022840"/>
    </source>
</evidence>
<dbReference type="Gene3D" id="3.30.200.20">
    <property type="entry name" value="Phosphorylase Kinase, domain 1"/>
    <property type="match status" value="1"/>
</dbReference>
<keyword evidence="1" id="KW-0723">Serine/threonine-protein kinase</keyword>
<evidence type="ECO:0000259" key="10">
    <source>
        <dbReference type="PROSITE" id="PS50011"/>
    </source>
</evidence>
<dbReference type="PANTHER" id="PTHR24055">
    <property type="entry name" value="MITOGEN-ACTIVATED PROTEIN KINASE"/>
    <property type="match status" value="1"/>
</dbReference>
<evidence type="ECO:0000256" key="8">
    <source>
        <dbReference type="PROSITE-ProRule" id="PRU10141"/>
    </source>
</evidence>
<dbReference type="AlphaFoldDB" id="A0A8B8HEP1"/>
<reference evidence="12" key="1">
    <citation type="submission" date="2025-08" db="UniProtKB">
        <authorList>
            <consortium name="RefSeq"/>
        </authorList>
    </citation>
    <scope>IDENTIFICATION</scope>
    <source>
        <tissue evidence="12">Whole body</tissue>
    </source>
</reference>
<feature type="region of interest" description="Disordered" evidence="9">
    <location>
        <begin position="420"/>
        <end position="442"/>
    </location>
</feature>
<dbReference type="CDD" id="cd07852">
    <property type="entry name" value="STKc_MAPK15-like"/>
    <property type="match status" value="1"/>
</dbReference>
<dbReference type="PRINTS" id="PR01771">
    <property type="entry name" value="ERK3ERK4MAPK"/>
</dbReference>
<dbReference type="SUPFAM" id="SSF56112">
    <property type="entry name" value="Protein kinase-like (PK-like)"/>
    <property type="match status" value="1"/>
</dbReference>
<keyword evidence="3" id="KW-0808">Transferase</keyword>
<dbReference type="InterPro" id="IPR003527">
    <property type="entry name" value="MAP_kinase_CS"/>
</dbReference>
<dbReference type="PROSITE" id="PS00107">
    <property type="entry name" value="PROTEIN_KINASE_ATP"/>
    <property type="match status" value="1"/>
</dbReference>
<evidence type="ECO:0000313" key="12">
    <source>
        <dbReference type="RefSeq" id="XP_026483282.2"/>
    </source>
</evidence>
<keyword evidence="11" id="KW-1185">Reference proteome</keyword>
<dbReference type="InterPro" id="IPR000719">
    <property type="entry name" value="Prot_kinase_dom"/>
</dbReference>
<feature type="binding site" evidence="8">
    <location>
        <position position="71"/>
    </location>
    <ligand>
        <name>ATP</name>
        <dbReference type="ChEBI" id="CHEBI:30616"/>
    </ligand>
</feature>
<protein>
    <submittedName>
        <fullName evidence="12">Mitogen-activated protein kinase 15</fullName>
    </submittedName>
</protein>
<dbReference type="OMA" id="PDQEWTR"/>
<dbReference type="InterPro" id="IPR050117">
    <property type="entry name" value="MAPK"/>
</dbReference>
<dbReference type="GeneID" id="113391509"/>
<evidence type="ECO:0000256" key="9">
    <source>
        <dbReference type="SAM" id="MobiDB-lite"/>
    </source>
</evidence>
<keyword evidence="2" id="KW-0597">Phosphoprotein</keyword>
<organism evidence="11 12">
    <name type="scientific">Vanessa tameamea</name>
    <name type="common">Kamehameha butterfly</name>
    <dbReference type="NCBI Taxonomy" id="334116"/>
    <lineage>
        <taxon>Eukaryota</taxon>
        <taxon>Metazoa</taxon>
        <taxon>Ecdysozoa</taxon>
        <taxon>Arthropoda</taxon>
        <taxon>Hexapoda</taxon>
        <taxon>Insecta</taxon>
        <taxon>Pterygota</taxon>
        <taxon>Neoptera</taxon>
        <taxon>Endopterygota</taxon>
        <taxon>Lepidoptera</taxon>
        <taxon>Glossata</taxon>
        <taxon>Ditrysia</taxon>
        <taxon>Papilionoidea</taxon>
        <taxon>Nymphalidae</taxon>
        <taxon>Nymphalinae</taxon>
        <taxon>Vanessa</taxon>
    </lineage>
</organism>
<dbReference type="GO" id="GO:0004707">
    <property type="term" value="F:MAP kinase activity"/>
    <property type="evidence" value="ECO:0007669"/>
    <property type="project" value="UniProtKB-EC"/>
</dbReference>
<dbReference type="RefSeq" id="XP_026483282.2">
    <property type="nucleotide sequence ID" value="XM_026627497.2"/>
</dbReference>
<keyword evidence="7" id="KW-0131">Cell cycle</keyword>
<dbReference type="InterPro" id="IPR008350">
    <property type="entry name" value="MAPK_ERK3/4"/>
</dbReference>
<dbReference type="InterPro" id="IPR011009">
    <property type="entry name" value="Kinase-like_dom_sf"/>
</dbReference>
<feature type="region of interest" description="Disordered" evidence="9">
    <location>
        <begin position="1"/>
        <end position="29"/>
    </location>
</feature>
<dbReference type="OrthoDB" id="192887at2759"/>
<evidence type="ECO:0000256" key="1">
    <source>
        <dbReference type="ARBA" id="ARBA00022527"/>
    </source>
</evidence>
<dbReference type="Gene3D" id="1.10.510.10">
    <property type="entry name" value="Transferase(Phosphotransferase) domain 1"/>
    <property type="match status" value="1"/>
</dbReference>
<dbReference type="Proteomes" id="UP001652626">
    <property type="component" value="Chromosome 25"/>
</dbReference>
<feature type="domain" description="Protein kinase" evidence="10">
    <location>
        <begin position="41"/>
        <end position="336"/>
    </location>
</feature>
<accession>A0A8B8HEP1</accession>
<dbReference type="PROSITE" id="PS50011">
    <property type="entry name" value="PROTEIN_KINASE_DOM"/>
    <property type="match status" value="1"/>
</dbReference>
<dbReference type="GO" id="GO:0005524">
    <property type="term" value="F:ATP binding"/>
    <property type="evidence" value="ECO:0007669"/>
    <property type="project" value="UniProtKB-UniRule"/>
</dbReference>
<proteinExistence type="predicted"/>
<sequence>MSQIQANAKRDEKKKDVQNKVSKKSPEKNMSEIDEHILKRFDIKKRLGKGAYGIVWKAIDRKTKDVVAIKKIFDAFRNQTDAQRTFREIIFLQSFRNHPNIVKLHSIHRALNNRDIYLGFEYMETDLHNVIKRGNILKDIHRRYIMYQMLKATKYIHSGNVIHRDQKPSNVLIDSACRVKLADFGLARSVSSMYSGGEDGADPCLTDYVATRWYRAPEILIASKNYTKGIDMWSLGCILGEMLTGKPLFPGTSTVNQIERIMAALPRPSSEDIGVVCSGYGSSLIKELASANSRNASLTAQLSCAPKDASELVQQLLVFNPAKRLSAERALHHEYVSKFHREKDELILPSDVLLPLRDDKQMSVDDYRNKLYSIMAKGFQHCNEQPRKTYSSKSQIIATSTKSRSFQETSDVSKSYSKSKLSVSADQKLRPKPKPTDRPLKEFRSDQTIGKPMKATKYFETRGHEWLDNSHGDYFQVARSNPSDIFSGEKKNLQQRRNSTSFSTITIGDGCYGNQKHGVITASALMDLRTSIR</sequence>
<evidence type="ECO:0000256" key="7">
    <source>
        <dbReference type="ARBA" id="ARBA00023306"/>
    </source>
</evidence>
<evidence type="ECO:0000256" key="5">
    <source>
        <dbReference type="ARBA" id="ARBA00022777"/>
    </source>
</evidence>
<dbReference type="Pfam" id="PF00069">
    <property type="entry name" value="Pkinase"/>
    <property type="match status" value="1"/>
</dbReference>
<evidence type="ECO:0000256" key="3">
    <source>
        <dbReference type="ARBA" id="ARBA00022679"/>
    </source>
</evidence>
<dbReference type="InterPro" id="IPR017441">
    <property type="entry name" value="Protein_kinase_ATP_BS"/>
</dbReference>
<keyword evidence="5 12" id="KW-0418">Kinase</keyword>
<name>A0A8B8HEP1_VANTA</name>